<dbReference type="VEuPathDB" id="FungiDB:PC9H_002248"/>
<dbReference type="GeneID" id="59372089"/>
<accession>A0A8H6ZN16</accession>
<keyword evidence="3" id="KW-1185">Reference proteome</keyword>
<dbReference type="Proteomes" id="UP000623687">
    <property type="component" value="Unassembled WGS sequence"/>
</dbReference>
<name>A0A8H6ZN16_PLEOS</name>
<dbReference type="RefSeq" id="XP_036626510.1">
    <property type="nucleotide sequence ID" value="XM_036771889.1"/>
</dbReference>
<dbReference type="OrthoDB" id="3067692at2759"/>
<comment type="caution">
    <text evidence="2">The sequence shown here is derived from an EMBL/GenBank/DDBJ whole genome shotgun (WGS) entry which is preliminary data.</text>
</comment>
<dbReference type="AlphaFoldDB" id="A0A8H6ZN16"/>
<proteinExistence type="predicted"/>
<protein>
    <submittedName>
        <fullName evidence="2">Uncharacterized protein</fullName>
    </submittedName>
</protein>
<feature type="region of interest" description="Disordered" evidence="1">
    <location>
        <begin position="1"/>
        <end position="50"/>
    </location>
</feature>
<dbReference type="EMBL" id="JACETU010000010">
    <property type="protein sequence ID" value="KAF7419656.1"/>
    <property type="molecule type" value="Genomic_DNA"/>
</dbReference>
<sequence length="473" mass="52347">MARTKQTAKKTTGAIGQRADIPPPTNTFQAGSGQTGTPLQTHTTTSANNDTDGFIAFTSEDLGEDNPNGGKMLSCVKCPRWTCYDIVGDGDGEGCITIASADVLTEDTAFVCPACHRNGSPIAAPYYGFYTKAFEPIEGAVINVSCTTLAFFPKLNTAETLLLLIAVCGAERMDEPAMATYQLLHQFFGRGQGNLNYATIFYDLANSAGSGRYESDIAKAVAFIKSRTCRVVVFFVTHTTPDGDLHFSRPRPANRSKGAAMLPGHSHTPATVLNRIFTEQFLSALQWIPDTSLFLLICGGYCGHTETMEWVNSVVRRQSFREVISFTNKRFQPFWASSFCAKYVQSFYLEDVKYPIAMEQILAGDARLGIASDVVIVSRDKDSLPGVRRDLYYWAQEKHSPYGFRIPSQCPTCLRLGTITSSTPSDFHGTKLRIYCTRRTNGKRCTFEQLELIKEGRSKGSELLYGRWFTEIF</sequence>
<evidence type="ECO:0000256" key="1">
    <source>
        <dbReference type="SAM" id="MobiDB-lite"/>
    </source>
</evidence>
<feature type="compositionally biased region" description="Low complexity" evidence="1">
    <location>
        <begin position="35"/>
        <end position="45"/>
    </location>
</feature>
<gene>
    <name evidence="2" type="ORF">PC9H_002248</name>
</gene>
<evidence type="ECO:0000313" key="3">
    <source>
        <dbReference type="Proteomes" id="UP000623687"/>
    </source>
</evidence>
<reference evidence="2" key="1">
    <citation type="submission" date="2019-07" db="EMBL/GenBank/DDBJ databases">
        <authorList>
            <person name="Palmer J.M."/>
        </authorList>
    </citation>
    <scope>NUCLEOTIDE SEQUENCE</scope>
    <source>
        <strain evidence="2">PC9</strain>
    </source>
</reference>
<organism evidence="2 3">
    <name type="scientific">Pleurotus ostreatus</name>
    <name type="common">Oyster mushroom</name>
    <name type="synonym">White-rot fungus</name>
    <dbReference type="NCBI Taxonomy" id="5322"/>
    <lineage>
        <taxon>Eukaryota</taxon>
        <taxon>Fungi</taxon>
        <taxon>Dikarya</taxon>
        <taxon>Basidiomycota</taxon>
        <taxon>Agaricomycotina</taxon>
        <taxon>Agaricomycetes</taxon>
        <taxon>Agaricomycetidae</taxon>
        <taxon>Agaricales</taxon>
        <taxon>Pleurotineae</taxon>
        <taxon>Pleurotaceae</taxon>
        <taxon>Pleurotus</taxon>
    </lineage>
</organism>
<evidence type="ECO:0000313" key="2">
    <source>
        <dbReference type="EMBL" id="KAF7419656.1"/>
    </source>
</evidence>